<dbReference type="EMBL" id="RQTK01000151">
    <property type="protein sequence ID" value="RUS86069.1"/>
    <property type="molecule type" value="Genomic_DNA"/>
</dbReference>
<feature type="transmembrane region" description="Helical" evidence="2">
    <location>
        <begin position="106"/>
        <end position="128"/>
    </location>
</feature>
<keyword evidence="2" id="KW-0812">Transmembrane</keyword>
<comment type="caution">
    <text evidence="3">The sequence shown here is derived from an EMBL/GenBank/DDBJ whole genome shotgun (WGS) entry which is preliminary data.</text>
</comment>
<organism evidence="3 4">
    <name type="scientific">Elysia chlorotica</name>
    <name type="common">Eastern emerald elysia</name>
    <name type="synonym">Sea slug</name>
    <dbReference type="NCBI Taxonomy" id="188477"/>
    <lineage>
        <taxon>Eukaryota</taxon>
        <taxon>Metazoa</taxon>
        <taxon>Spiralia</taxon>
        <taxon>Lophotrochozoa</taxon>
        <taxon>Mollusca</taxon>
        <taxon>Gastropoda</taxon>
        <taxon>Heterobranchia</taxon>
        <taxon>Euthyneura</taxon>
        <taxon>Panpulmonata</taxon>
        <taxon>Sacoglossa</taxon>
        <taxon>Placobranchoidea</taxon>
        <taxon>Plakobranchidae</taxon>
        <taxon>Elysia</taxon>
    </lineage>
</organism>
<sequence length="327" mass="35981">MLTAAPETQSCWRAARPCAMAESQTNDDVSCWAWYRCEEGGDYVIKWRCNADPALSENGSTISLCSDQSSLSSGFSNCPPPIVCADDPKQRAPIIVPEPGYLSTDLILVIAVVSFAVIAVLLTIGSSYKYWSLRRKFRFPIRPGRYVMREFPHPVRYHNHWGTRYSLSNPTSDTTKRPPSSLSGDLHTLFPELNKSRLNLMNVNGLRSHSHHPDTASRSFVYPDVYISKHSSETVAVPRPRPTFPPSHGHSVKPAGGSRKDHSSGASVRAQESVPSGPFGVPGNVDQDGTIKRDSTEAAGSFVYHDPWGGGNPLWRFAGQATWRGLV</sequence>
<keyword evidence="2" id="KW-0472">Membrane</keyword>
<dbReference type="AlphaFoldDB" id="A0A3S1A9H2"/>
<accession>A0A3S1A9H2</accession>
<gene>
    <name evidence="3" type="ORF">EGW08_006162</name>
</gene>
<proteinExistence type="predicted"/>
<keyword evidence="4" id="KW-1185">Reference proteome</keyword>
<evidence type="ECO:0000256" key="2">
    <source>
        <dbReference type="SAM" id="Phobius"/>
    </source>
</evidence>
<reference evidence="3 4" key="1">
    <citation type="submission" date="2019-01" db="EMBL/GenBank/DDBJ databases">
        <title>A draft genome assembly of the solar-powered sea slug Elysia chlorotica.</title>
        <authorList>
            <person name="Cai H."/>
            <person name="Li Q."/>
            <person name="Fang X."/>
            <person name="Li J."/>
            <person name="Curtis N.E."/>
            <person name="Altenburger A."/>
            <person name="Shibata T."/>
            <person name="Feng M."/>
            <person name="Maeda T."/>
            <person name="Schwartz J.A."/>
            <person name="Shigenobu S."/>
            <person name="Lundholm N."/>
            <person name="Nishiyama T."/>
            <person name="Yang H."/>
            <person name="Hasebe M."/>
            <person name="Li S."/>
            <person name="Pierce S.K."/>
            <person name="Wang J."/>
        </authorList>
    </citation>
    <scope>NUCLEOTIDE SEQUENCE [LARGE SCALE GENOMIC DNA]</scope>
    <source>
        <strain evidence="3">EC2010</strain>
        <tissue evidence="3">Whole organism of an adult</tissue>
    </source>
</reference>
<feature type="region of interest" description="Disordered" evidence="1">
    <location>
        <begin position="232"/>
        <end position="291"/>
    </location>
</feature>
<protein>
    <submittedName>
        <fullName evidence="3">Uncharacterized protein</fullName>
    </submittedName>
</protein>
<evidence type="ECO:0000313" key="3">
    <source>
        <dbReference type="EMBL" id="RUS86069.1"/>
    </source>
</evidence>
<evidence type="ECO:0000313" key="4">
    <source>
        <dbReference type="Proteomes" id="UP000271974"/>
    </source>
</evidence>
<dbReference type="Proteomes" id="UP000271974">
    <property type="component" value="Unassembled WGS sequence"/>
</dbReference>
<name>A0A3S1A9H2_ELYCH</name>
<keyword evidence="2" id="KW-1133">Transmembrane helix</keyword>
<evidence type="ECO:0000256" key="1">
    <source>
        <dbReference type="SAM" id="MobiDB-lite"/>
    </source>
</evidence>
<dbReference type="OrthoDB" id="6077063at2759"/>